<dbReference type="InterPro" id="IPR051210">
    <property type="entry name" value="Ub_ligase/GEF_domain"/>
</dbReference>
<feature type="region of interest" description="Disordered" evidence="4">
    <location>
        <begin position="335"/>
        <end position="356"/>
    </location>
</feature>
<protein>
    <submittedName>
        <fullName evidence="7">E3 ISG15--protein ligase HERC5</fullName>
    </submittedName>
</protein>
<evidence type="ECO:0000256" key="1">
    <source>
        <dbReference type="ARBA" id="ARBA00022737"/>
    </source>
</evidence>
<gene>
    <name evidence="5" type="ORF">C1SCF055_LOCUS14016</name>
</gene>
<dbReference type="PANTHER" id="PTHR22870:SF466">
    <property type="entry name" value="ANKYRIN REPEAT-CONTAINING PROTEIN"/>
    <property type="match status" value="1"/>
</dbReference>
<dbReference type="PANTHER" id="PTHR22870">
    <property type="entry name" value="REGULATOR OF CHROMOSOME CONDENSATION"/>
    <property type="match status" value="1"/>
</dbReference>
<dbReference type="InterPro" id="IPR000408">
    <property type="entry name" value="Reg_chr_condens"/>
</dbReference>
<feature type="coiled-coil region" evidence="3">
    <location>
        <begin position="404"/>
        <end position="625"/>
    </location>
</feature>
<dbReference type="PROSITE" id="PS00626">
    <property type="entry name" value="RCC1_2"/>
    <property type="match status" value="1"/>
</dbReference>
<dbReference type="AlphaFoldDB" id="A0A9P1C7U9"/>
<dbReference type="OrthoDB" id="293800at2759"/>
<sequence>MAVVDVLIWRRAAAPGGQRPTPELFQPVVPLSFAQCGGSLLAFVTVDNKLYLMDSTSTSSPRLVEGLAEHAVIQVACSPQGFLVAITAAGAAYQVTSPAGLQERAEAGDPKAMVLLSSGMLATFGRLQELPLPVSVVSCACGAQHMLLLSGEGLVFAQGTGPQLGLGEVQQATSPVCIQALSHVQVSHIAAGTKHSLAVTSFGNLFSWGQNHQGQLGDGSVMPRDTPGLLGEVLGAVCAAAQQASAAIAKDGQIFAWGFAGQMLPRAMSLGRRAKALALTEELLVCCSTTGELIFMELVKDEAWIAHDKVLHVSASDHHVVALCASTRAAGAEQVHQPAVGTSTLEPSDSRGPLSESQLWAAKERLERSLQELQAEHFLELCGLRSQVSEADERLVKMGVQLSEQQLQSSRQKEEEDLAHLRQELEITRAALTAEAEDLATFSGSEVPALQAAQSRLRLTQETLQETQRTLERRDAALKEEVKEMESQLATLSARCHRVDEACRVAQKVVDQSQAHSVERRRCRKERLKEECQEMEQMQMQLETELEGQQLEEQRLALQQRVLQLQRSRDNARRKVMEQLRAKEQSLLQDVNAFCSRAEEWRRLLQSQESEEEMLQQELKSQAARFAETAMPLYAQVERLHSQLGRQMCQ</sequence>
<evidence type="ECO:0000256" key="3">
    <source>
        <dbReference type="SAM" id="Coils"/>
    </source>
</evidence>
<feature type="repeat" description="RCC1" evidence="2">
    <location>
        <begin position="153"/>
        <end position="202"/>
    </location>
</feature>
<dbReference type="Proteomes" id="UP001152797">
    <property type="component" value="Unassembled WGS sequence"/>
</dbReference>
<dbReference type="PRINTS" id="PR00633">
    <property type="entry name" value="RCCNDNSATION"/>
</dbReference>
<proteinExistence type="predicted"/>
<reference evidence="6" key="2">
    <citation type="submission" date="2024-04" db="EMBL/GenBank/DDBJ databases">
        <authorList>
            <person name="Chen Y."/>
            <person name="Shah S."/>
            <person name="Dougan E. K."/>
            <person name="Thang M."/>
            <person name="Chan C."/>
        </authorList>
    </citation>
    <scope>NUCLEOTIDE SEQUENCE [LARGE SCALE GENOMIC DNA]</scope>
</reference>
<dbReference type="PROSITE" id="PS50012">
    <property type="entry name" value="RCC1_3"/>
    <property type="match status" value="2"/>
</dbReference>
<evidence type="ECO:0000256" key="2">
    <source>
        <dbReference type="PROSITE-ProRule" id="PRU00235"/>
    </source>
</evidence>
<dbReference type="EMBL" id="CAMXCT020001103">
    <property type="protein sequence ID" value="CAL1140054.1"/>
    <property type="molecule type" value="Genomic_DNA"/>
</dbReference>
<feature type="repeat" description="RCC1" evidence="2">
    <location>
        <begin position="203"/>
        <end position="251"/>
    </location>
</feature>
<accession>A0A9P1C7U9</accession>
<evidence type="ECO:0000313" key="8">
    <source>
        <dbReference type="Proteomes" id="UP001152797"/>
    </source>
</evidence>
<dbReference type="InterPro" id="IPR009091">
    <property type="entry name" value="RCC1/BLIP-II"/>
</dbReference>
<dbReference type="EMBL" id="CAMXCT010001103">
    <property type="protein sequence ID" value="CAI3986679.1"/>
    <property type="molecule type" value="Genomic_DNA"/>
</dbReference>
<keyword evidence="3" id="KW-0175">Coiled coil</keyword>
<evidence type="ECO:0000313" key="5">
    <source>
        <dbReference type="EMBL" id="CAI3986679.1"/>
    </source>
</evidence>
<organism evidence="5">
    <name type="scientific">Cladocopium goreaui</name>
    <dbReference type="NCBI Taxonomy" id="2562237"/>
    <lineage>
        <taxon>Eukaryota</taxon>
        <taxon>Sar</taxon>
        <taxon>Alveolata</taxon>
        <taxon>Dinophyceae</taxon>
        <taxon>Suessiales</taxon>
        <taxon>Symbiodiniaceae</taxon>
        <taxon>Cladocopium</taxon>
    </lineage>
</organism>
<reference evidence="5" key="1">
    <citation type="submission" date="2022-10" db="EMBL/GenBank/DDBJ databases">
        <authorList>
            <person name="Chen Y."/>
            <person name="Dougan E. K."/>
            <person name="Chan C."/>
            <person name="Rhodes N."/>
            <person name="Thang M."/>
        </authorList>
    </citation>
    <scope>NUCLEOTIDE SEQUENCE</scope>
</reference>
<keyword evidence="7" id="KW-0436">Ligase</keyword>
<evidence type="ECO:0000313" key="6">
    <source>
        <dbReference type="EMBL" id="CAL1140054.1"/>
    </source>
</evidence>
<comment type="caution">
    <text evidence="5">The sequence shown here is derived from an EMBL/GenBank/DDBJ whole genome shotgun (WGS) entry which is preliminary data.</text>
</comment>
<evidence type="ECO:0000256" key="4">
    <source>
        <dbReference type="SAM" id="MobiDB-lite"/>
    </source>
</evidence>
<dbReference type="Pfam" id="PF13540">
    <property type="entry name" value="RCC1_2"/>
    <property type="match status" value="1"/>
</dbReference>
<dbReference type="EMBL" id="CAMXCT030001103">
    <property type="protein sequence ID" value="CAL4773991.1"/>
    <property type="molecule type" value="Genomic_DNA"/>
</dbReference>
<dbReference type="GO" id="GO:0016874">
    <property type="term" value="F:ligase activity"/>
    <property type="evidence" value="ECO:0007669"/>
    <property type="project" value="UniProtKB-KW"/>
</dbReference>
<keyword evidence="1" id="KW-0677">Repeat</keyword>
<evidence type="ECO:0000313" key="7">
    <source>
        <dbReference type="EMBL" id="CAL4773991.1"/>
    </source>
</evidence>
<dbReference type="Gene3D" id="2.130.10.30">
    <property type="entry name" value="Regulator of chromosome condensation 1/beta-lactamase-inhibitor protein II"/>
    <property type="match status" value="1"/>
</dbReference>
<dbReference type="SUPFAM" id="SSF50985">
    <property type="entry name" value="RCC1/BLIP-II"/>
    <property type="match status" value="1"/>
</dbReference>
<keyword evidence="8" id="KW-1185">Reference proteome</keyword>
<name>A0A9P1C7U9_9DINO</name>